<organism evidence="2 3">
    <name type="scientific">Crenichthys baileyi</name>
    <name type="common">White River springfish</name>
    <dbReference type="NCBI Taxonomy" id="28760"/>
    <lineage>
        <taxon>Eukaryota</taxon>
        <taxon>Metazoa</taxon>
        <taxon>Chordata</taxon>
        <taxon>Craniata</taxon>
        <taxon>Vertebrata</taxon>
        <taxon>Euteleostomi</taxon>
        <taxon>Actinopterygii</taxon>
        <taxon>Neopterygii</taxon>
        <taxon>Teleostei</taxon>
        <taxon>Neoteleostei</taxon>
        <taxon>Acanthomorphata</taxon>
        <taxon>Ovalentaria</taxon>
        <taxon>Atherinomorphae</taxon>
        <taxon>Cyprinodontiformes</taxon>
        <taxon>Goodeidae</taxon>
        <taxon>Crenichthys</taxon>
    </lineage>
</organism>
<dbReference type="AlphaFoldDB" id="A0AAV9QQA7"/>
<sequence length="378" mass="41232">MTQVKVTSATATVTLFEFFQHAAEKCSHQAAEKKKQQRSPFWGSRLAVPLPGTGPLRYRPSPIPHTPPPTSEPTSSTSLEPEIGAARFLCPVRDSSSPPLHSPGFAPAPSPRDEAVAEMLLSRFLRVVPTPPLLSRRWKHKVHPASSVLPGVAEHIYSSTQSCPVTPSYAQLHRDFVQSIDLPLCALDHLDEQLKMALSTSSAPLSVSALSEESVEVPASVSAGVQPDAPALVFAGGHLNTQAPVAAGVCPDVREPVSSSPDHPGRPGSGSSWRLTRPLRNSSIAIFCYWRTQLSRLIFWGFYGASFLRFSAFHPKPLLEFSRTLQPQFNLSQSPGSESGLREDRPPAKFLCFEKGPRMDRFSSKFLGSRSGPRIDRL</sequence>
<evidence type="ECO:0000313" key="2">
    <source>
        <dbReference type="EMBL" id="KAK5598650.1"/>
    </source>
</evidence>
<comment type="caution">
    <text evidence="2">The sequence shown here is derived from an EMBL/GenBank/DDBJ whole genome shotgun (WGS) entry which is preliminary data.</text>
</comment>
<feature type="region of interest" description="Disordered" evidence="1">
    <location>
        <begin position="251"/>
        <end position="274"/>
    </location>
</feature>
<evidence type="ECO:0000313" key="3">
    <source>
        <dbReference type="Proteomes" id="UP001311232"/>
    </source>
</evidence>
<name>A0AAV9QQA7_9TELE</name>
<gene>
    <name evidence="2" type="ORF">CRENBAI_006619</name>
</gene>
<feature type="compositionally biased region" description="Pro residues" evidence="1">
    <location>
        <begin position="61"/>
        <end position="71"/>
    </location>
</feature>
<protein>
    <submittedName>
        <fullName evidence="2">Uncharacterized protein</fullName>
    </submittedName>
</protein>
<dbReference type="Proteomes" id="UP001311232">
    <property type="component" value="Unassembled WGS sequence"/>
</dbReference>
<proteinExistence type="predicted"/>
<evidence type="ECO:0000256" key="1">
    <source>
        <dbReference type="SAM" id="MobiDB-lite"/>
    </source>
</evidence>
<dbReference type="EMBL" id="JAHHUM010003030">
    <property type="protein sequence ID" value="KAK5598650.1"/>
    <property type="molecule type" value="Genomic_DNA"/>
</dbReference>
<keyword evidence="3" id="KW-1185">Reference proteome</keyword>
<reference evidence="2 3" key="1">
    <citation type="submission" date="2021-06" db="EMBL/GenBank/DDBJ databases">
        <authorList>
            <person name="Palmer J.M."/>
        </authorList>
    </citation>
    <scope>NUCLEOTIDE SEQUENCE [LARGE SCALE GENOMIC DNA]</scope>
    <source>
        <strain evidence="2 3">MEX-2019</strain>
        <tissue evidence="2">Muscle</tissue>
    </source>
</reference>
<accession>A0AAV9QQA7</accession>
<feature type="region of interest" description="Disordered" evidence="1">
    <location>
        <begin position="53"/>
        <end position="78"/>
    </location>
</feature>